<dbReference type="Proteomes" id="UP000005286">
    <property type="component" value="Unassembled WGS sequence"/>
</dbReference>
<keyword evidence="1" id="KW-0472">Membrane</keyword>
<proteinExistence type="predicted"/>
<accession>F0GVA7</accession>
<feature type="transmembrane region" description="Helical" evidence="1">
    <location>
        <begin position="35"/>
        <end position="52"/>
    </location>
</feature>
<dbReference type="STRING" id="879305.HMPREF9290_1201"/>
<protein>
    <submittedName>
        <fullName evidence="2">Uncharacterized protein</fullName>
    </submittedName>
</protein>
<organism evidence="2 3">
    <name type="scientific">Anaerococcus prevotii ACS-065-V-Col13</name>
    <dbReference type="NCBI Taxonomy" id="879305"/>
    <lineage>
        <taxon>Bacteria</taxon>
        <taxon>Bacillati</taxon>
        <taxon>Bacillota</taxon>
        <taxon>Tissierellia</taxon>
        <taxon>Tissierellales</taxon>
        <taxon>Peptoniphilaceae</taxon>
        <taxon>Anaerococcus</taxon>
    </lineage>
</organism>
<dbReference type="EMBL" id="AEXM01000013">
    <property type="protein sequence ID" value="EGC82271.1"/>
    <property type="molecule type" value="Genomic_DNA"/>
</dbReference>
<evidence type="ECO:0000256" key="1">
    <source>
        <dbReference type="SAM" id="Phobius"/>
    </source>
</evidence>
<dbReference type="eggNOG" id="ENOG502ZDH5">
    <property type="taxonomic scope" value="Bacteria"/>
</dbReference>
<reference evidence="2 3" key="1">
    <citation type="submission" date="2011-01" db="EMBL/GenBank/DDBJ databases">
        <authorList>
            <person name="Durkin A.S."/>
            <person name="Madupu R."/>
            <person name="Torralba M."/>
            <person name="Gillis M."/>
            <person name="Methe B."/>
            <person name="Sutton G."/>
            <person name="Nelson K.E."/>
        </authorList>
    </citation>
    <scope>NUCLEOTIDE SEQUENCE [LARGE SCALE GENOMIC DNA]</scope>
    <source>
        <strain evidence="2 3">ACS-065-V-Col13</strain>
    </source>
</reference>
<evidence type="ECO:0000313" key="2">
    <source>
        <dbReference type="EMBL" id="EGC82271.1"/>
    </source>
</evidence>
<sequence>MDKKNFDRLEFITSLVTAILLFVLTFLQFKKQRTFAWLILLAAIMMAANAYTKYKKYRD</sequence>
<dbReference type="RefSeq" id="WP_004834688.1">
    <property type="nucleotide sequence ID" value="NZ_AEXM01000013.1"/>
</dbReference>
<gene>
    <name evidence="2" type="ORF">HMPREF9290_1201</name>
</gene>
<comment type="caution">
    <text evidence="2">The sequence shown here is derived from an EMBL/GenBank/DDBJ whole genome shotgun (WGS) entry which is preliminary data.</text>
</comment>
<keyword evidence="3" id="KW-1185">Reference proteome</keyword>
<name>F0GVA7_9FIRM</name>
<keyword evidence="1" id="KW-1133">Transmembrane helix</keyword>
<keyword evidence="1" id="KW-0812">Transmembrane</keyword>
<dbReference type="AlphaFoldDB" id="F0GVA7"/>
<dbReference type="PATRIC" id="fig|879305.3.peg.740"/>
<feature type="transmembrane region" description="Helical" evidence="1">
    <location>
        <begin position="12"/>
        <end position="29"/>
    </location>
</feature>
<evidence type="ECO:0000313" key="3">
    <source>
        <dbReference type="Proteomes" id="UP000005286"/>
    </source>
</evidence>